<gene>
    <name evidence="2" type="ORF">CDL12_15888</name>
</gene>
<dbReference type="EMBL" id="NKXS01002925">
    <property type="protein sequence ID" value="PIN11519.1"/>
    <property type="molecule type" value="Genomic_DNA"/>
</dbReference>
<proteinExistence type="predicted"/>
<keyword evidence="1" id="KW-0472">Membrane</keyword>
<keyword evidence="1" id="KW-0812">Transmembrane</keyword>
<accession>A0A2G9H1W3</accession>
<name>A0A2G9H1W3_9LAMI</name>
<dbReference type="AlphaFoldDB" id="A0A2G9H1W3"/>
<dbReference type="Proteomes" id="UP000231279">
    <property type="component" value="Unassembled WGS sequence"/>
</dbReference>
<keyword evidence="3" id="KW-1185">Reference proteome</keyword>
<evidence type="ECO:0000313" key="2">
    <source>
        <dbReference type="EMBL" id="PIN11519.1"/>
    </source>
</evidence>
<evidence type="ECO:0000313" key="3">
    <source>
        <dbReference type="Proteomes" id="UP000231279"/>
    </source>
</evidence>
<reference evidence="3" key="1">
    <citation type="journal article" date="2018" name="Gigascience">
        <title>Genome assembly of the Pink Ipe (Handroanthus impetiginosus, Bignoniaceae), a highly valued, ecologically keystone Neotropical timber forest tree.</title>
        <authorList>
            <person name="Silva-Junior O.B."/>
            <person name="Grattapaglia D."/>
            <person name="Novaes E."/>
            <person name="Collevatti R.G."/>
        </authorList>
    </citation>
    <scope>NUCLEOTIDE SEQUENCE [LARGE SCALE GENOMIC DNA]</scope>
    <source>
        <strain evidence="3">cv. UFG-1</strain>
    </source>
</reference>
<organism evidence="2 3">
    <name type="scientific">Handroanthus impetiginosus</name>
    <dbReference type="NCBI Taxonomy" id="429701"/>
    <lineage>
        <taxon>Eukaryota</taxon>
        <taxon>Viridiplantae</taxon>
        <taxon>Streptophyta</taxon>
        <taxon>Embryophyta</taxon>
        <taxon>Tracheophyta</taxon>
        <taxon>Spermatophyta</taxon>
        <taxon>Magnoliopsida</taxon>
        <taxon>eudicotyledons</taxon>
        <taxon>Gunneridae</taxon>
        <taxon>Pentapetalae</taxon>
        <taxon>asterids</taxon>
        <taxon>lamiids</taxon>
        <taxon>Lamiales</taxon>
        <taxon>Bignoniaceae</taxon>
        <taxon>Crescentiina</taxon>
        <taxon>Tabebuia alliance</taxon>
        <taxon>Handroanthus</taxon>
    </lineage>
</organism>
<feature type="transmembrane region" description="Helical" evidence="1">
    <location>
        <begin position="23"/>
        <end position="48"/>
    </location>
</feature>
<keyword evidence="1" id="KW-1133">Transmembrane helix</keyword>
<protein>
    <submittedName>
        <fullName evidence="2">Uncharacterized protein</fullName>
    </submittedName>
</protein>
<sequence length="60" mass="7082">MVDCYFLCSVSFTPSLLHSSPLIYIYLSIYHLIFVYGIVIQVLSNFLIPRMKKKVYLRSF</sequence>
<comment type="caution">
    <text evidence="2">The sequence shown here is derived from an EMBL/GenBank/DDBJ whole genome shotgun (WGS) entry which is preliminary data.</text>
</comment>
<evidence type="ECO:0000256" key="1">
    <source>
        <dbReference type="SAM" id="Phobius"/>
    </source>
</evidence>